<dbReference type="Pfam" id="PF05911">
    <property type="entry name" value="FPP"/>
    <property type="match status" value="1"/>
</dbReference>
<reference evidence="5" key="1">
    <citation type="journal article" date="2019" name="Science">
        <title>Mutation of a bHLH transcription factor allowed almond domestication.</title>
        <authorList>
            <person name="Sanchez-Perez R."/>
            <person name="Pavan S."/>
            <person name="Mazzeo R."/>
            <person name="Moldovan C."/>
            <person name="Aiese Cigliano R."/>
            <person name="Del Cueto J."/>
            <person name="Ricciardi F."/>
            <person name="Lotti C."/>
            <person name="Ricciardi L."/>
            <person name="Dicenta F."/>
            <person name="Lopez-Marques R.L."/>
            <person name="Lindberg Moller B."/>
        </authorList>
    </citation>
    <scope>NUCLEOTIDE SEQUENCE</scope>
</reference>
<dbReference type="AlphaFoldDB" id="A0A4Y1QSI9"/>
<name>A0A4Y1QSI9_PRUDU</name>
<feature type="coiled-coil region" evidence="3">
    <location>
        <begin position="872"/>
        <end position="1017"/>
    </location>
</feature>
<protein>
    <recommendedName>
        <fullName evidence="6">Filament-like plant protein 4</fullName>
    </recommendedName>
</protein>
<evidence type="ECO:0008006" key="6">
    <source>
        <dbReference type="Google" id="ProtNLM"/>
    </source>
</evidence>
<feature type="compositionally biased region" description="Low complexity" evidence="4">
    <location>
        <begin position="1116"/>
        <end position="1127"/>
    </location>
</feature>
<evidence type="ECO:0000256" key="2">
    <source>
        <dbReference type="ARBA" id="ARBA00023054"/>
    </source>
</evidence>
<accession>A0A4Y1QSI9</accession>
<feature type="coiled-coil region" evidence="3">
    <location>
        <begin position="110"/>
        <end position="158"/>
    </location>
</feature>
<feature type="region of interest" description="Disordered" evidence="4">
    <location>
        <begin position="570"/>
        <end position="590"/>
    </location>
</feature>
<sequence length="1147" mass="128416">MRDLQLKIAPCRDLGIFSSALVDHHEYHSLKDYKSRNVDSYYQTFQLIISLQTSQSNMDRRSWPWKKKSSDKAAAEKAAAAADSFATEAEQDKYKKPNYVQISVEQYSHLTGLEDQVKTYEDQVKTYEDQVQSLEDEITDLNEKLSAANTEMTNKESLVKQHTKVAEEAVSGWEKAEAEALALKTHLESVTLLKLTAEDRASHLDGALKECMRQIRNLKEDHEQKLQEVVFSKTKQCEKIKLELEAKISNLDQELLRSAAENAAISRSLQERSNMLFKINEEKSQAEAEIELFKSNIESCEREINSLKYELHLASKELEIRNEEKDMSMRSAEAANKQHMEGVKKIAKLEAECQRLRGLVRKKLPGPAALAQMKLEVESLGRDYGETRLRRSPVKPSSPHMSPVTEFSLDNVQKFHKENEFLTERLLAMEEETKMLKEALAKRNSELQTSRGMCAQTVSKLQTLEAQLQINNQQKGSPKSIVQITTEGSSSQNASNPPSLTSLSEDGNDDDRSCAESWATTLGSDLSHIRKEKSNQKSNKAENQNNLNLMDDFLEMEKLACLPNDSNGAVSISAGPNNKTSERENHDASGDVTAEKDIQLEQQQDLSPLEGDQASSNVKLSGLSPESDENQLPLVKLRSKISMLLELLSKDTDFGKVIEDIKHVVQEAQDTLHPHTVNCISEEVHSSDAICDRRANPEDSGLTTEKEITLSQPARGTMELMSEDLASAISLINDFVLFLGKEVMGVHDTFPDGDELSHKIEEFSGAFNKAIHGNLSLADFVLGLSHVLANVGELKFNVLGYKGVETETNSPDCIDKVALPENKVVEKDSSERYQNVCVHISNHSNPEVPDDGNLVSGYESNAAPCKISLEEFEQMKSEKDNLAMDLERCNETLEMTKSQLQETEQLLAEAKSQFASAQNSNSLAETQLRCMAESYRSLEARAEELEAELKLLQVRTETLESELQEEKRNHQDALARCKELQEQLKRNELLAAETEFKTKQDRELADAAEKLAECQETIFLLGKQLKSLHPQTEHMGSPFSERSQKDEGFTEDVPTTTVRDSDQAEMEGTAFANVNRVGSESPVNLYNTPCSPSDTEANTLLKSPVNSKYPKHRPTKSTSSSASSTPTPEKHQRGFSRFFSSKAKNGY</sequence>
<organism evidence="5">
    <name type="scientific">Prunus dulcis</name>
    <name type="common">Almond</name>
    <name type="synonym">Amygdalus dulcis</name>
    <dbReference type="NCBI Taxonomy" id="3755"/>
    <lineage>
        <taxon>Eukaryota</taxon>
        <taxon>Viridiplantae</taxon>
        <taxon>Streptophyta</taxon>
        <taxon>Embryophyta</taxon>
        <taxon>Tracheophyta</taxon>
        <taxon>Spermatophyta</taxon>
        <taxon>Magnoliopsida</taxon>
        <taxon>eudicotyledons</taxon>
        <taxon>Gunneridae</taxon>
        <taxon>Pentapetalae</taxon>
        <taxon>rosids</taxon>
        <taxon>fabids</taxon>
        <taxon>Rosales</taxon>
        <taxon>Rosaceae</taxon>
        <taxon>Amygdaloideae</taxon>
        <taxon>Amygdaleae</taxon>
        <taxon>Prunus</taxon>
    </lineage>
</organism>
<feature type="region of interest" description="Disordered" evidence="4">
    <location>
        <begin position="605"/>
        <end position="629"/>
    </location>
</feature>
<proteinExistence type="inferred from homology"/>
<feature type="compositionally biased region" description="Polar residues" evidence="4">
    <location>
        <begin position="1080"/>
        <end position="1106"/>
    </location>
</feature>
<dbReference type="InterPro" id="IPR008587">
    <property type="entry name" value="FPP_plant"/>
</dbReference>
<feature type="coiled-coil region" evidence="3">
    <location>
        <begin position="201"/>
        <end position="352"/>
    </location>
</feature>
<comment type="similarity">
    <text evidence="1">Belongs to the FPP family.</text>
</comment>
<feature type="region of interest" description="Disordered" evidence="4">
    <location>
        <begin position="472"/>
        <end position="515"/>
    </location>
</feature>
<feature type="region of interest" description="Disordered" evidence="4">
    <location>
        <begin position="526"/>
        <end position="545"/>
    </location>
</feature>
<feature type="compositionally biased region" description="Basic and acidic residues" evidence="4">
    <location>
        <begin position="580"/>
        <end position="590"/>
    </location>
</feature>
<feature type="region of interest" description="Disordered" evidence="4">
    <location>
        <begin position="1080"/>
        <end position="1147"/>
    </location>
</feature>
<dbReference type="PANTHER" id="PTHR31580:SF4">
    <property type="entry name" value="FILAMENT-LIKE PLANT PROTEIN 6"/>
    <property type="match status" value="1"/>
</dbReference>
<dbReference type="SUPFAM" id="SSF57997">
    <property type="entry name" value="Tropomyosin"/>
    <property type="match status" value="1"/>
</dbReference>
<evidence type="ECO:0000256" key="1">
    <source>
        <dbReference type="ARBA" id="ARBA00005921"/>
    </source>
</evidence>
<feature type="compositionally biased region" description="Polar residues" evidence="4">
    <location>
        <begin position="570"/>
        <end position="579"/>
    </location>
</feature>
<evidence type="ECO:0000313" key="5">
    <source>
        <dbReference type="EMBL" id="BBG94843.1"/>
    </source>
</evidence>
<feature type="compositionally biased region" description="Polar residues" evidence="4">
    <location>
        <begin position="536"/>
        <end position="545"/>
    </location>
</feature>
<dbReference type="PANTHER" id="PTHR31580">
    <property type="entry name" value="FILAMENT-LIKE PLANT PROTEIN 4"/>
    <property type="match status" value="1"/>
</dbReference>
<feature type="compositionally biased region" description="Polar residues" evidence="4">
    <location>
        <begin position="472"/>
        <end position="505"/>
    </location>
</feature>
<evidence type="ECO:0000256" key="3">
    <source>
        <dbReference type="SAM" id="Coils"/>
    </source>
</evidence>
<feature type="coiled-coil region" evidence="3">
    <location>
        <begin position="412"/>
        <end position="439"/>
    </location>
</feature>
<feature type="region of interest" description="Disordered" evidence="4">
    <location>
        <begin position="1029"/>
        <end position="1066"/>
    </location>
</feature>
<keyword evidence="2 3" id="KW-0175">Coiled coil</keyword>
<feature type="compositionally biased region" description="Polar residues" evidence="4">
    <location>
        <begin position="1138"/>
        <end position="1147"/>
    </location>
</feature>
<dbReference type="EMBL" id="AP019297">
    <property type="protein sequence ID" value="BBG94843.1"/>
    <property type="molecule type" value="Genomic_DNA"/>
</dbReference>
<evidence type="ECO:0000256" key="4">
    <source>
        <dbReference type="SAM" id="MobiDB-lite"/>
    </source>
</evidence>
<gene>
    <name evidence="5" type="ORF">Prudu_003221</name>
</gene>